<name>A0ABU9Z3U5_9RHOO</name>
<keyword evidence="5" id="KW-0408">Iron</keyword>
<dbReference type="Gene3D" id="3.20.20.70">
    <property type="entry name" value="Aldolase class I"/>
    <property type="match status" value="1"/>
</dbReference>
<dbReference type="InterPro" id="IPR034457">
    <property type="entry name" value="Organic_radical-activating"/>
</dbReference>
<gene>
    <name evidence="8" type="ORF">ABDB84_19235</name>
</gene>
<keyword evidence="4" id="KW-0479">Metal-binding</keyword>
<dbReference type="PANTHER" id="PTHR30352">
    <property type="entry name" value="PYRUVATE FORMATE-LYASE-ACTIVATING ENZYME"/>
    <property type="match status" value="1"/>
</dbReference>
<protein>
    <submittedName>
        <fullName evidence="8">Anaerobic ribonucleoside-triphosphate reductase activating protein</fullName>
    </submittedName>
</protein>
<keyword evidence="6" id="KW-0411">Iron-sulfur</keyword>
<comment type="caution">
    <text evidence="8">The sequence shown here is derived from an EMBL/GenBank/DDBJ whole genome shotgun (WGS) entry which is preliminary data.</text>
</comment>
<dbReference type="SFLD" id="SFLDG01094">
    <property type="entry name" value="Uncharacterised_Radical_SAM_Su"/>
    <property type="match status" value="1"/>
</dbReference>
<evidence type="ECO:0000256" key="6">
    <source>
        <dbReference type="ARBA" id="ARBA00023014"/>
    </source>
</evidence>
<proteinExistence type="predicted"/>
<dbReference type="CDD" id="cd01335">
    <property type="entry name" value="Radical_SAM"/>
    <property type="match status" value="1"/>
</dbReference>
<sequence>MPSAVFSTSRAERPAADLRIGGFVPCSTQDWPDQLAAVVFLAGCAWRCHYCHNPHLQSRQALSDLHWDDLLPLLATRRALLDGVVFSGGEPTIDAALPAAIDAVRALGLKVALHSAGSHPHKLAALLDKLDWIGLDIKTLPAEYDALTGCPGSGAKAWASLKLVLESGCDHELRITAHPNWLPEARLDALIAELAALGAQQVAIQAARAPGATRSNAHYSADALARWAEQLPQLTLRGFS</sequence>
<feature type="domain" description="Radical SAM core" evidence="7">
    <location>
        <begin position="30"/>
        <end position="240"/>
    </location>
</feature>
<evidence type="ECO:0000256" key="1">
    <source>
        <dbReference type="ARBA" id="ARBA00001966"/>
    </source>
</evidence>
<evidence type="ECO:0000256" key="4">
    <source>
        <dbReference type="ARBA" id="ARBA00022723"/>
    </source>
</evidence>
<reference evidence="8 9" key="1">
    <citation type="journal article" date="2018" name="Int. J. Syst. Evol. Microbiol.">
        <title>Uliginosibacterium sediminicola sp. nov., isolated from freshwater sediment.</title>
        <authorList>
            <person name="Hwang W.M."/>
            <person name="Kim S.M."/>
            <person name="Kang K."/>
            <person name="Ahn T.Y."/>
        </authorList>
    </citation>
    <scope>NUCLEOTIDE SEQUENCE [LARGE SCALE GENOMIC DNA]</scope>
    <source>
        <strain evidence="8 9">M1-21</strain>
    </source>
</reference>
<dbReference type="SUPFAM" id="SSF102114">
    <property type="entry name" value="Radical SAM enzymes"/>
    <property type="match status" value="1"/>
</dbReference>
<dbReference type="EMBL" id="JBDIVE010000017">
    <property type="protein sequence ID" value="MEN3070625.1"/>
    <property type="molecule type" value="Genomic_DNA"/>
</dbReference>
<dbReference type="PANTHER" id="PTHR30352:SF13">
    <property type="entry name" value="GLYCYL-RADICAL ENZYME ACTIVATING ENZYME YJJW-RELATED"/>
    <property type="match status" value="1"/>
</dbReference>
<organism evidence="8 9">
    <name type="scientific">Uliginosibacterium sediminicola</name>
    <dbReference type="NCBI Taxonomy" id="2024550"/>
    <lineage>
        <taxon>Bacteria</taxon>
        <taxon>Pseudomonadati</taxon>
        <taxon>Pseudomonadota</taxon>
        <taxon>Betaproteobacteria</taxon>
        <taxon>Rhodocyclales</taxon>
        <taxon>Zoogloeaceae</taxon>
        <taxon>Uliginosibacterium</taxon>
    </lineage>
</organism>
<dbReference type="PROSITE" id="PS51918">
    <property type="entry name" value="RADICAL_SAM"/>
    <property type="match status" value="1"/>
</dbReference>
<evidence type="ECO:0000313" key="8">
    <source>
        <dbReference type="EMBL" id="MEN3070625.1"/>
    </source>
</evidence>
<keyword evidence="3" id="KW-0949">S-adenosyl-L-methionine</keyword>
<dbReference type="InterPro" id="IPR012840">
    <property type="entry name" value="NrdG2"/>
</dbReference>
<dbReference type="Proteomes" id="UP001410394">
    <property type="component" value="Unassembled WGS sequence"/>
</dbReference>
<evidence type="ECO:0000256" key="3">
    <source>
        <dbReference type="ARBA" id="ARBA00022691"/>
    </source>
</evidence>
<dbReference type="InterPro" id="IPR013785">
    <property type="entry name" value="Aldolase_TIM"/>
</dbReference>
<evidence type="ECO:0000259" key="7">
    <source>
        <dbReference type="PROSITE" id="PS51918"/>
    </source>
</evidence>
<comment type="cofactor">
    <cofactor evidence="1">
        <name>[4Fe-4S] cluster</name>
        <dbReference type="ChEBI" id="CHEBI:49883"/>
    </cofactor>
</comment>
<dbReference type="Pfam" id="PF04055">
    <property type="entry name" value="Radical_SAM"/>
    <property type="match status" value="1"/>
</dbReference>
<evidence type="ECO:0000256" key="2">
    <source>
        <dbReference type="ARBA" id="ARBA00022485"/>
    </source>
</evidence>
<dbReference type="InterPro" id="IPR058240">
    <property type="entry name" value="rSAM_sf"/>
</dbReference>
<keyword evidence="9" id="KW-1185">Reference proteome</keyword>
<evidence type="ECO:0000256" key="5">
    <source>
        <dbReference type="ARBA" id="ARBA00023004"/>
    </source>
</evidence>
<evidence type="ECO:0000313" key="9">
    <source>
        <dbReference type="Proteomes" id="UP001410394"/>
    </source>
</evidence>
<dbReference type="NCBIfam" id="TIGR02495">
    <property type="entry name" value="NrdG2"/>
    <property type="match status" value="1"/>
</dbReference>
<dbReference type="SFLD" id="SFLDS00029">
    <property type="entry name" value="Radical_SAM"/>
    <property type="match status" value="1"/>
</dbReference>
<accession>A0ABU9Z3U5</accession>
<dbReference type="InterPro" id="IPR007197">
    <property type="entry name" value="rSAM"/>
</dbReference>
<keyword evidence="2" id="KW-0004">4Fe-4S</keyword>
<dbReference type="RefSeq" id="WP_345921405.1">
    <property type="nucleotide sequence ID" value="NZ_JBDIVE010000017.1"/>
</dbReference>